<comment type="caution">
    <text evidence="1">The sequence shown here is derived from an EMBL/GenBank/DDBJ whole genome shotgun (WGS) entry which is preliminary data.</text>
</comment>
<keyword evidence="2" id="KW-1185">Reference proteome</keyword>
<proteinExistence type="predicted"/>
<name>A0A317EMC6_9SPHI</name>
<dbReference type="EMBL" id="QGNZ01000002">
    <property type="protein sequence ID" value="PWS27712.1"/>
    <property type="molecule type" value="Genomic_DNA"/>
</dbReference>
<organism evidence="1 2">
    <name type="scientific">Pedobacter yonginense</name>
    <dbReference type="NCBI Taxonomy" id="651869"/>
    <lineage>
        <taxon>Bacteria</taxon>
        <taxon>Pseudomonadati</taxon>
        <taxon>Bacteroidota</taxon>
        <taxon>Sphingobacteriia</taxon>
        <taxon>Sphingobacteriales</taxon>
        <taxon>Sphingobacteriaceae</taxon>
        <taxon>Pedobacter</taxon>
    </lineage>
</organism>
<dbReference type="Proteomes" id="UP000245379">
    <property type="component" value="Unassembled WGS sequence"/>
</dbReference>
<gene>
    <name evidence="1" type="ORF">DHW03_09025</name>
</gene>
<accession>A0A317EMC6</accession>
<dbReference type="RefSeq" id="WP_109925416.1">
    <property type="nucleotide sequence ID" value="NZ_QGNZ01000002.1"/>
</dbReference>
<protein>
    <submittedName>
        <fullName evidence="1">Uncharacterized protein</fullName>
    </submittedName>
</protein>
<evidence type="ECO:0000313" key="1">
    <source>
        <dbReference type="EMBL" id="PWS27712.1"/>
    </source>
</evidence>
<sequence length="99" mass="10940">MVRVLTKQKEITKNDNWQIIFFWKATFSGAWHLQSCFTSKPNGKLGLSVQSGLGTKVLALTMEANRRGSCLHETKNISLVAGTPTEQIANLIMSSITTN</sequence>
<reference evidence="1 2" key="1">
    <citation type="submission" date="2018-05" db="EMBL/GenBank/DDBJ databases">
        <title>Pedobacter paludis sp. nov., isolated from wetland soil.</title>
        <authorList>
            <person name="Zhang Y."/>
            <person name="Wang G."/>
        </authorList>
    </citation>
    <scope>NUCLEOTIDE SEQUENCE [LARGE SCALE GENOMIC DNA]</scope>
    <source>
        <strain evidence="1 2">KCTC22721</strain>
    </source>
</reference>
<evidence type="ECO:0000313" key="2">
    <source>
        <dbReference type="Proteomes" id="UP000245379"/>
    </source>
</evidence>
<dbReference type="AlphaFoldDB" id="A0A317EMC6"/>